<reference evidence="1" key="1">
    <citation type="journal article" date="2015" name="Nature">
        <title>Complex archaea that bridge the gap between prokaryotes and eukaryotes.</title>
        <authorList>
            <person name="Spang A."/>
            <person name="Saw J.H."/>
            <person name="Jorgensen S.L."/>
            <person name="Zaremba-Niedzwiedzka K."/>
            <person name="Martijn J."/>
            <person name="Lind A.E."/>
            <person name="van Eijk R."/>
            <person name="Schleper C."/>
            <person name="Guy L."/>
            <person name="Ettema T.J."/>
        </authorList>
    </citation>
    <scope>NUCLEOTIDE SEQUENCE</scope>
</reference>
<comment type="caution">
    <text evidence="1">The sequence shown here is derived from an EMBL/GenBank/DDBJ whole genome shotgun (WGS) entry which is preliminary data.</text>
</comment>
<accession>A0A0F9LQ28</accession>
<proteinExistence type="predicted"/>
<dbReference type="AlphaFoldDB" id="A0A0F9LQ28"/>
<protein>
    <submittedName>
        <fullName evidence="1">Uncharacterized protein</fullName>
    </submittedName>
</protein>
<sequence>DVPFNLEMIRKMDERFGLDTDTQVFAFTTNVGHDRIFYKDSFNVLNGLILNGSFHSEPEVLYEI</sequence>
<organism evidence="1">
    <name type="scientific">marine sediment metagenome</name>
    <dbReference type="NCBI Taxonomy" id="412755"/>
    <lineage>
        <taxon>unclassified sequences</taxon>
        <taxon>metagenomes</taxon>
        <taxon>ecological metagenomes</taxon>
    </lineage>
</organism>
<dbReference type="EMBL" id="LAZR01010529">
    <property type="protein sequence ID" value="KKM66455.1"/>
    <property type="molecule type" value="Genomic_DNA"/>
</dbReference>
<gene>
    <name evidence="1" type="ORF">LCGC14_1481050</name>
</gene>
<evidence type="ECO:0000313" key="1">
    <source>
        <dbReference type="EMBL" id="KKM66455.1"/>
    </source>
</evidence>
<feature type="non-terminal residue" evidence="1">
    <location>
        <position position="1"/>
    </location>
</feature>
<name>A0A0F9LQ28_9ZZZZ</name>